<dbReference type="InterPro" id="IPR003140">
    <property type="entry name" value="PLipase/COase/thioEstase"/>
</dbReference>
<dbReference type="GO" id="GO:0045493">
    <property type="term" value="P:xylan catabolic process"/>
    <property type="evidence" value="ECO:0007669"/>
    <property type="project" value="UniProtKB-KW"/>
</dbReference>
<protein>
    <submittedName>
        <fullName evidence="10">Polyhydroxybutyrate depolymerase</fullName>
    </submittedName>
</protein>
<evidence type="ECO:0000313" key="10">
    <source>
        <dbReference type="EMBL" id="AEI09697.1"/>
    </source>
</evidence>
<accession>F8DYV2</accession>
<evidence type="ECO:0000256" key="5">
    <source>
        <dbReference type="ARBA" id="ARBA00022801"/>
    </source>
</evidence>
<comment type="subcellular location">
    <subcellularLocation>
        <location evidence="1">Secreted</location>
    </subcellularLocation>
</comment>
<reference evidence="10 11" key="1">
    <citation type="journal article" date="2012" name="BMC Genomics">
        <title>Complete genome sequence, lifestyle, and multi-drug resistance of the human pathogen Corynebacterium resistens DSM 45100 isolated from blood samples of a leukemia patient.</title>
        <authorList>
            <person name="Schroder J."/>
            <person name="Maus I."/>
            <person name="Meyer K."/>
            <person name="Wordemann S."/>
            <person name="Blom J."/>
            <person name="Jaenicke S."/>
            <person name="Schneider J."/>
            <person name="Trost E."/>
            <person name="Tauch A."/>
        </authorList>
    </citation>
    <scope>NUCLEOTIDE SEQUENCE [LARGE SCALE GENOMIC DNA]</scope>
    <source>
        <strain evidence="11">DSM 45100 / JCM 12819 / CCUG 50093 / GTC 2026 / SICGH 158</strain>
    </source>
</reference>
<keyword evidence="3" id="KW-0858">Xylan degradation</keyword>
<keyword evidence="7" id="KW-0624">Polysaccharide degradation</keyword>
<evidence type="ECO:0000256" key="2">
    <source>
        <dbReference type="ARBA" id="ARBA00022525"/>
    </source>
</evidence>
<keyword evidence="2" id="KW-0964">Secreted</keyword>
<evidence type="ECO:0000256" key="4">
    <source>
        <dbReference type="ARBA" id="ARBA00022729"/>
    </source>
</evidence>
<dbReference type="OrthoDB" id="9767239at2"/>
<evidence type="ECO:0000256" key="1">
    <source>
        <dbReference type="ARBA" id="ARBA00004613"/>
    </source>
</evidence>
<dbReference type="AlphaFoldDB" id="F8DYV2"/>
<keyword evidence="4" id="KW-0732">Signal</keyword>
<feature type="domain" description="Phospholipase/carboxylesterase/thioesterase" evidence="9">
    <location>
        <begin position="216"/>
        <end position="298"/>
    </location>
</feature>
<dbReference type="eggNOG" id="COG3509">
    <property type="taxonomic scope" value="Bacteria"/>
</dbReference>
<sequence>MQNSQSSQPGAAVTPSPVTPAARPAVTSFRRHARRVATGFMAATAAVAFAVVPSNDAPDLINHVTPSATAQTSPGASSATGSLGSGGNFMLQLRQILEFINGLLQIFNGGGSAPLPSIPNIPGTQSGDAQTRTFNVNGASRSAIVKMPSSGKTKNLPVVFMFSGWQHSAAKARGYAALEGTGAGSDAIIVYPQGRNNAWEGAPYAATSRGQDVAFVREIVRTLANEGKADRSRVYATGLSNGGGMALALACQAPDLMAGVVGVSGAYYNPTYSNCASGKVPTLIIHGTRDDIVRYEGGTRHGAPFRSISEMHKLVGDRNGCFTYGAPQESYNGSVTTYTFSGCSAETHVKKVSGGTHTWYPSNPSAAQESWSFLSRQSK</sequence>
<dbReference type="InterPro" id="IPR029058">
    <property type="entry name" value="AB_hydrolase_fold"/>
</dbReference>
<dbReference type="PANTHER" id="PTHR38050">
    <property type="match status" value="1"/>
</dbReference>
<evidence type="ECO:0000256" key="6">
    <source>
        <dbReference type="ARBA" id="ARBA00023277"/>
    </source>
</evidence>
<keyword evidence="5" id="KW-0378">Hydrolase</keyword>
<dbReference type="HOGENOM" id="CLU_027551_5_1_11"/>
<dbReference type="GO" id="GO:0005576">
    <property type="term" value="C:extracellular region"/>
    <property type="evidence" value="ECO:0007669"/>
    <property type="project" value="UniProtKB-SubCell"/>
</dbReference>
<dbReference type="Proteomes" id="UP000000492">
    <property type="component" value="Chromosome"/>
</dbReference>
<dbReference type="InterPro" id="IPR043595">
    <property type="entry name" value="FaeB/C/D"/>
</dbReference>
<evidence type="ECO:0000313" key="11">
    <source>
        <dbReference type="Proteomes" id="UP000000492"/>
    </source>
</evidence>
<evidence type="ECO:0000256" key="3">
    <source>
        <dbReference type="ARBA" id="ARBA00022651"/>
    </source>
</evidence>
<gene>
    <name evidence="10" type="ordered locus">CRES_1342</name>
</gene>
<keyword evidence="11" id="KW-1185">Reference proteome</keyword>
<feature type="compositionally biased region" description="Low complexity" evidence="8">
    <location>
        <begin position="9"/>
        <end position="25"/>
    </location>
</feature>
<dbReference type="RefSeq" id="WP_013888709.1">
    <property type="nucleotide sequence ID" value="NC_015673.1"/>
</dbReference>
<dbReference type="SUPFAM" id="SSF53474">
    <property type="entry name" value="alpha/beta-Hydrolases"/>
    <property type="match status" value="1"/>
</dbReference>
<dbReference type="Gene3D" id="3.40.50.1820">
    <property type="entry name" value="alpha/beta hydrolase"/>
    <property type="match status" value="1"/>
</dbReference>
<evidence type="ECO:0000259" key="9">
    <source>
        <dbReference type="Pfam" id="PF02230"/>
    </source>
</evidence>
<feature type="region of interest" description="Disordered" evidence="8">
    <location>
        <begin position="1"/>
        <end position="25"/>
    </location>
</feature>
<dbReference type="KEGG" id="crd:CRES_1342"/>
<organism evidence="10 11">
    <name type="scientific">Corynebacterium resistens (strain DSM 45100 / JCM 12819 / GTC 2026 / SICGH 158)</name>
    <dbReference type="NCBI Taxonomy" id="662755"/>
    <lineage>
        <taxon>Bacteria</taxon>
        <taxon>Bacillati</taxon>
        <taxon>Actinomycetota</taxon>
        <taxon>Actinomycetes</taxon>
        <taxon>Mycobacteriales</taxon>
        <taxon>Corynebacteriaceae</taxon>
        <taxon>Corynebacterium</taxon>
    </lineage>
</organism>
<evidence type="ECO:0000256" key="7">
    <source>
        <dbReference type="ARBA" id="ARBA00023326"/>
    </source>
</evidence>
<keyword evidence="6" id="KW-0119">Carbohydrate metabolism</keyword>
<name>F8DYV2_CORRG</name>
<evidence type="ECO:0000256" key="8">
    <source>
        <dbReference type="SAM" id="MobiDB-lite"/>
    </source>
</evidence>
<dbReference type="Pfam" id="PF02230">
    <property type="entry name" value="Abhydrolase_2"/>
    <property type="match status" value="1"/>
</dbReference>
<proteinExistence type="predicted"/>
<dbReference type="EMBL" id="CP002857">
    <property type="protein sequence ID" value="AEI09697.1"/>
    <property type="molecule type" value="Genomic_DNA"/>
</dbReference>
<dbReference type="STRING" id="662755.CRES_1342"/>
<dbReference type="GO" id="GO:0030600">
    <property type="term" value="F:feruloyl esterase activity"/>
    <property type="evidence" value="ECO:0007669"/>
    <property type="project" value="InterPro"/>
</dbReference>
<dbReference type="PANTHER" id="PTHR38050:SF2">
    <property type="entry name" value="FERULOYL ESTERASE C-RELATED"/>
    <property type="match status" value="1"/>
</dbReference>